<feature type="domain" description="FAD dependent oxidoreductase" evidence="6">
    <location>
        <begin position="6"/>
        <end position="392"/>
    </location>
</feature>
<dbReference type="EMBL" id="NQWI01000039">
    <property type="protein sequence ID" value="PDW03160.1"/>
    <property type="molecule type" value="Genomic_DNA"/>
</dbReference>
<sequence>MDYHMLIVGGGIVGLATALALTERYPHLRVLLCEKEDRWAAHQTGRNSGVIHAGIYYRPGSLKATMARAGSRSMVAFCQAHGIAHDLCGKLIVATTPAELPRLHALLERAQANGLPARLVDPAEIREREPYVQAVAAIFSPTTGIVDYRLVAERMAQLLAERGVELRLQTRVEQISEHARGVRVETNAGAFEADHLINCAGLHSDRVARMAGLHTGMRIIPFRGEYYELVPERRHLVRGLIYPVPNPAFPFLGVHFTRMIDGSVHAGPNAVLALKREGYHKLAFNLRDSAEVLSYPAFWHLARKYLGEGSKEMLRSASKTLFVRSMQRLIPSIRAQDVVPTHAGVRAQALMADGQLQDDFVIIHSTRSTHVCNAPSPAATAALEIGAAIVERLPPLGQGLETRK</sequence>
<evidence type="ECO:0000256" key="2">
    <source>
        <dbReference type="ARBA" id="ARBA00022630"/>
    </source>
</evidence>
<dbReference type="Pfam" id="PF01266">
    <property type="entry name" value="DAO"/>
    <property type="match status" value="1"/>
</dbReference>
<accession>A0A2A6RJW2</accession>
<proteinExistence type="inferred from homology"/>
<dbReference type="Gene3D" id="3.30.9.10">
    <property type="entry name" value="D-Amino Acid Oxidase, subunit A, domain 2"/>
    <property type="match status" value="1"/>
</dbReference>
<keyword evidence="3" id="KW-0274">FAD</keyword>
<comment type="caution">
    <text evidence="7">The sequence shown here is derived from an EMBL/GenBank/DDBJ whole genome shotgun (WGS) entry which is preliminary data.</text>
</comment>
<dbReference type="Gene3D" id="3.50.50.60">
    <property type="entry name" value="FAD/NAD(P)-binding domain"/>
    <property type="match status" value="1"/>
</dbReference>
<protein>
    <submittedName>
        <fullName evidence="7">Hydroxyglutarate oxidase</fullName>
    </submittedName>
</protein>
<evidence type="ECO:0000256" key="1">
    <source>
        <dbReference type="ARBA" id="ARBA00001974"/>
    </source>
</evidence>
<name>A0A2A6RJW2_9CHLR</name>
<keyword evidence="4" id="KW-0560">Oxidoreductase</keyword>
<dbReference type="PANTHER" id="PTHR43104">
    <property type="entry name" value="L-2-HYDROXYGLUTARATE DEHYDROGENASE, MITOCHONDRIAL"/>
    <property type="match status" value="1"/>
</dbReference>
<dbReference type="AlphaFoldDB" id="A0A2A6RJW2"/>
<gene>
    <name evidence="7" type="ORF">CJ255_10330</name>
</gene>
<evidence type="ECO:0000256" key="5">
    <source>
        <dbReference type="ARBA" id="ARBA00037941"/>
    </source>
</evidence>
<keyword evidence="2" id="KW-0285">Flavoprotein</keyword>
<evidence type="ECO:0000256" key="3">
    <source>
        <dbReference type="ARBA" id="ARBA00022827"/>
    </source>
</evidence>
<dbReference type="SUPFAM" id="SSF51905">
    <property type="entry name" value="FAD/NAD(P)-binding domain"/>
    <property type="match status" value="1"/>
</dbReference>
<reference evidence="8" key="1">
    <citation type="submission" date="2017-08" db="EMBL/GenBank/DDBJ databases">
        <authorList>
            <person name="Grouzdev D.S."/>
            <person name="Gaisin V.A."/>
            <person name="Rysina M.S."/>
            <person name="Gorlenko V.M."/>
        </authorList>
    </citation>
    <scope>NUCLEOTIDE SEQUENCE [LARGE SCALE GENOMIC DNA]</scope>
    <source>
        <strain evidence="8">Kir15-3F</strain>
    </source>
</reference>
<dbReference type="GO" id="GO:0005737">
    <property type="term" value="C:cytoplasm"/>
    <property type="evidence" value="ECO:0007669"/>
    <property type="project" value="TreeGrafter"/>
</dbReference>
<dbReference type="PANTHER" id="PTHR43104:SF2">
    <property type="entry name" value="L-2-HYDROXYGLUTARATE DEHYDROGENASE, MITOCHONDRIAL"/>
    <property type="match status" value="1"/>
</dbReference>
<dbReference type="InterPro" id="IPR006076">
    <property type="entry name" value="FAD-dep_OxRdtase"/>
</dbReference>
<evidence type="ECO:0000313" key="8">
    <source>
        <dbReference type="Proteomes" id="UP000220527"/>
    </source>
</evidence>
<dbReference type="InterPro" id="IPR036188">
    <property type="entry name" value="FAD/NAD-bd_sf"/>
</dbReference>
<keyword evidence="8" id="KW-1185">Reference proteome</keyword>
<organism evidence="7 8">
    <name type="scientific">Candidatus Viridilinea mediisalina</name>
    <dbReference type="NCBI Taxonomy" id="2024553"/>
    <lineage>
        <taxon>Bacteria</taxon>
        <taxon>Bacillati</taxon>
        <taxon>Chloroflexota</taxon>
        <taxon>Chloroflexia</taxon>
        <taxon>Chloroflexales</taxon>
        <taxon>Chloroflexineae</taxon>
        <taxon>Oscillochloridaceae</taxon>
        <taxon>Candidatus Viridilinea</taxon>
    </lineage>
</organism>
<dbReference type="NCBIfam" id="NF008726">
    <property type="entry name" value="PRK11728.1"/>
    <property type="match status" value="1"/>
</dbReference>
<dbReference type="Proteomes" id="UP000220527">
    <property type="component" value="Unassembled WGS sequence"/>
</dbReference>
<evidence type="ECO:0000259" key="6">
    <source>
        <dbReference type="Pfam" id="PF01266"/>
    </source>
</evidence>
<comment type="cofactor">
    <cofactor evidence="1">
        <name>FAD</name>
        <dbReference type="ChEBI" id="CHEBI:57692"/>
    </cofactor>
</comment>
<dbReference type="GO" id="GO:0047545">
    <property type="term" value="F:(S)-2-hydroxyglutarate dehydrogenase activity"/>
    <property type="evidence" value="ECO:0007669"/>
    <property type="project" value="TreeGrafter"/>
</dbReference>
<comment type="similarity">
    <text evidence="5">Belongs to the L2HGDH family.</text>
</comment>
<evidence type="ECO:0000256" key="4">
    <source>
        <dbReference type="ARBA" id="ARBA00023002"/>
    </source>
</evidence>
<dbReference type="OrthoDB" id="9801699at2"/>
<evidence type="ECO:0000313" key="7">
    <source>
        <dbReference type="EMBL" id="PDW03160.1"/>
    </source>
</evidence>